<dbReference type="GO" id="GO:0015074">
    <property type="term" value="P:DNA integration"/>
    <property type="evidence" value="ECO:0007669"/>
    <property type="project" value="InterPro"/>
</dbReference>
<keyword evidence="3" id="KW-1185">Reference proteome</keyword>
<dbReference type="GO" id="GO:0006313">
    <property type="term" value="P:DNA transposition"/>
    <property type="evidence" value="ECO:0007669"/>
    <property type="project" value="InterPro"/>
</dbReference>
<comment type="caution">
    <text evidence="2">The sequence shown here is derived from an EMBL/GenBank/DDBJ whole genome shotgun (WGS) entry which is preliminary data.</text>
</comment>
<evidence type="ECO:0000259" key="1">
    <source>
        <dbReference type="PROSITE" id="PS51702"/>
    </source>
</evidence>
<dbReference type="InterPro" id="IPR012337">
    <property type="entry name" value="RNaseH-like_sf"/>
</dbReference>
<accession>A0A397P700</accession>
<feature type="domain" description="HTH Mu-type" evidence="1">
    <location>
        <begin position="8"/>
        <end position="84"/>
    </location>
</feature>
<dbReference type="Gene3D" id="2.30.30.130">
    <property type="entry name" value="Transposase, Mu, C-terminal"/>
    <property type="match status" value="1"/>
</dbReference>
<dbReference type="InterPro" id="IPR036397">
    <property type="entry name" value="RNaseH_sf"/>
</dbReference>
<dbReference type="Pfam" id="PF09299">
    <property type="entry name" value="Mu-transpos_C"/>
    <property type="match status" value="1"/>
</dbReference>
<dbReference type="InterPro" id="IPR003314">
    <property type="entry name" value="Mu-type_HTH"/>
</dbReference>
<name>A0A397P700_9SPHN</name>
<dbReference type="Pfam" id="PF09039">
    <property type="entry name" value="HTH_Tnp_Mu_2"/>
    <property type="match status" value="1"/>
</dbReference>
<protein>
    <submittedName>
        <fullName evidence="2">Mu DNA-binding protein</fullName>
    </submittedName>
</protein>
<organism evidence="2 3">
    <name type="scientific">Hephaestia caeni</name>
    <dbReference type="NCBI Taxonomy" id="645617"/>
    <lineage>
        <taxon>Bacteria</taxon>
        <taxon>Pseudomonadati</taxon>
        <taxon>Pseudomonadota</taxon>
        <taxon>Alphaproteobacteria</taxon>
        <taxon>Sphingomonadales</taxon>
        <taxon>Sphingomonadaceae</taxon>
        <taxon>Hephaestia</taxon>
    </lineage>
</organism>
<dbReference type="RefSeq" id="WP_119035838.1">
    <property type="nucleotide sequence ID" value="NZ_QXDC01000003.1"/>
</dbReference>
<gene>
    <name evidence="2" type="ORF">DFR49_2310</name>
</gene>
<keyword evidence="2" id="KW-0238">DNA-binding</keyword>
<dbReference type="AlphaFoldDB" id="A0A397P700"/>
<evidence type="ECO:0000313" key="2">
    <source>
        <dbReference type="EMBL" id="RIA44073.1"/>
    </source>
</evidence>
<dbReference type="PROSITE" id="PS51702">
    <property type="entry name" value="HTH_MU"/>
    <property type="match status" value="1"/>
</dbReference>
<dbReference type="InterPro" id="IPR015378">
    <property type="entry name" value="Transposase-like_Mu_C"/>
</dbReference>
<dbReference type="SUPFAM" id="SSF46955">
    <property type="entry name" value="Putative DNA-binding domain"/>
    <property type="match status" value="1"/>
</dbReference>
<reference evidence="2 3" key="1">
    <citation type="submission" date="2018-08" db="EMBL/GenBank/DDBJ databases">
        <title>Genomic Encyclopedia of Type Strains, Phase IV (KMG-IV): sequencing the most valuable type-strain genomes for metagenomic binning, comparative biology and taxonomic classification.</title>
        <authorList>
            <person name="Goeker M."/>
        </authorList>
    </citation>
    <scope>NUCLEOTIDE SEQUENCE [LARGE SCALE GENOMIC DNA]</scope>
    <source>
        <strain evidence="2 3">DSM 25527</strain>
    </source>
</reference>
<dbReference type="SUPFAM" id="SSF46689">
    <property type="entry name" value="Homeodomain-like"/>
    <property type="match status" value="2"/>
</dbReference>
<dbReference type="GO" id="GO:0003677">
    <property type="term" value="F:DNA binding"/>
    <property type="evidence" value="ECO:0007669"/>
    <property type="project" value="UniProtKB-KW"/>
</dbReference>
<dbReference type="InterPro" id="IPR009057">
    <property type="entry name" value="Homeodomain-like_sf"/>
</dbReference>
<dbReference type="InterPro" id="IPR009004">
    <property type="entry name" value="Transposase_Mu_C"/>
</dbReference>
<dbReference type="Gene3D" id="3.30.420.10">
    <property type="entry name" value="Ribonuclease H-like superfamily/Ribonuclease H"/>
    <property type="match status" value="1"/>
</dbReference>
<dbReference type="InterPro" id="IPR009061">
    <property type="entry name" value="DNA-bd_dom_put_sf"/>
</dbReference>
<dbReference type="InterPro" id="IPR036388">
    <property type="entry name" value="WH-like_DNA-bd_sf"/>
</dbReference>
<dbReference type="Gene3D" id="6.10.250.2550">
    <property type="match status" value="1"/>
</dbReference>
<dbReference type="Gene3D" id="1.10.10.60">
    <property type="entry name" value="Homeodomain-like"/>
    <property type="match status" value="2"/>
</dbReference>
<dbReference type="Gene3D" id="1.10.10.10">
    <property type="entry name" value="Winged helix-like DNA-binding domain superfamily/Winged helix DNA-binding domain"/>
    <property type="match status" value="1"/>
</dbReference>
<sequence length="652" mass="72109">MKPFGGKVWFTSAELAALKLPGLPKSKRRINERADDEGWALRQTASGEPLARPRQARGGGLEYHVEVLPSASRIELARRGIAVVAIVTDRPPARPARASGWDWFDRQPEKVKAEARRRAEIVDAVAAHERLGFSRSTAVASAAGEHGGAASTLWGWLKSLNGTDPADRLVHLAPRRAGGGTEAEIDPRVWQHLKSNYLRPEKPTFSSCYRWAEEYAETIGATLPCERSLRRKFDREVDRRVIVAARKGKDALRETMPPQQRTVADLHALELINMDGHKWDVFVRFPDGAIRRPMMVAIQDVYSRKFLSWRIGVSESALMTRLALADMLKKFGIPKGAVVDNGRGFASKWITGGSPTRFRFKIKDDEPLGLLTALNITTHWTTPYRGSSKPIERGFGDFCRDLAKHPAFAGAYTGNRPDAKPENYASKAIDLDVFVRVIARGIAAHNARQGRRTEIAAGRSFDDAFNASYAVAPIGKATEEQLRLALMAGEQLSTDRKSGHIRLHGNRYWAPELSQIAGQKVTIRFDPDDLMLPVHVYDRAGRFLVSAGIIAADGFLDVEAARRRARQEADWRKATRRATELEDLLSADQIAALLPDYADESDPPAPAVVRPVRHRGQTAAALKPVSEPASAPAQSAFMDKFSTAVSHLRLVE</sequence>
<proteinExistence type="predicted"/>
<dbReference type="InterPro" id="IPR015126">
    <property type="entry name" value="Mu_I-gamma"/>
</dbReference>
<dbReference type="OrthoDB" id="5287589at2"/>
<dbReference type="Pfam" id="PF02316">
    <property type="entry name" value="HTH_Tnp_Mu_1"/>
    <property type="match status" value="1"/>
</dbReference>
<dbReference type="Pfam" id="PF02914">
    <property type="entry name" value="DDE_2"/>
    <property type="match status" value="1"/>
</dbReference>
<dbReference type="GO" id="GO:0004803">
    <property type="term" value="F:transposase activity"/>
    <property type="evidence" value="ECO:0007669"/>
    <property type="project" value="InterPro"/>
</dbReference>
<dbReference type="EMBL" id="QXDC01000003">
    <property type="protein sequence ID" value="RIA44073.1"/>
    <property type="molecule type" value="Genomic_DNA"/>
</dbReference>
<dbReference type="SUPFAM" id="SSF53098">
    <property type="entry name" value="Ribonuclease H-like"/>
    <property type="match status" value="1"/>
</dbReference>
<evidence type="ECO:0000313" key="3">
    <source>
        <dbReference type="Proteomes" id="UP000266568"/>
    </source>
</evidence>
<dbReference type="InterPro" id="IPR004189">
    <property type="entry name" value="Phage_Mu_transposase"/>
</dbReference>
<dbReference type="SUPFAM" id="SSF50610">
    <property type="entry name" value="mu transposase, C-terminal domain"/>
    <property type="match status" value="1"/>
</dbReference>
<dbReference type="Proteomes" id="UP000266568">
    <property type="component" value="Unassembled WGS sequence"/>
</dbReference>